<dbReference type="NCBIfam" id="TIGR01509">
    <property type="entry name" value="HAD-SF-IA-v3"/>
    <property type="match status" value="1"/>
</dbReference>
<dbReference type="Gene3D" id="1.10.150.240">
    <property type="entry name" value="Putative phosphatase, domain 2"/>
    <property type="match status" value="1"/>
</dbReference>
<dbReference type="PANTHER" id="PTHR18901:SF38">
    <property type="entry name" value="PSEUDOURIDINE-5'-PHOSPHATASE"/>
    <property type="match status" value="1"/>
</dbReference>
<sequence length="224" mass="25243">MMKSKGAIFDVDGTLLDSMPVWHNIGELYLESLGITCEKGLGDKIYAMSLEQGASYLRKEYHLEKSESEIIHEVLKIVDDFYRLEAPLKPGVRKILDWFRNHGIPMAVATSGNRELALAALERTGAAEYFQTVLTCSEIGAGKDEPEIYLQAAQALGCKPEETLVFEDAFYAACTAREAGFPVIGVYDESNRRFVHQMQEQCICYCDQIEECIEFLNTDGIYRE</sequence>
<keyword evidence="2" id="KW-1185">Reference proteome</keyword>
<dbReference type="Proteomes" id="UP000649826">
    <property type="component" value="Unassembled WGS sequence"/>
</dbReference>
<evidence type="ECO:0000313" key="2">
    <source>
        <dbReference type="Proteomes" id="UP000649826"/>
    </source>
</evidence>
<dbReference type="EMBL" id="JACOQG010000004">
    <property type="protein sequence ID" value="MBC5778881.1"/>
    <property type="molecule type" value="Genomic_DNA"/>
</dbReference>
<dbReference type="GO" id="GO:0016787">
    <property type="term" value="F:hydrolase activity"/>
    <property type="evidence" value="ECO:0007669"/>
    <property type="project" value="UniProtKB-KW"/>
</dbReference>
<dbReference type="Pfam" id="PF00702">
    <property type="entry name" value="Hydrolase"/>
    <property type="match status" value="1"/>
</dbReference>
<dbReference type="InterPro" id="IPR006439">
    <property type="entry name" value="HAD-SF_hydro_IA"/>
</dbReference>
<evidence type="ECO:0000313" key="1">
    <source>
        <dbReference type="EMBL" id="MBC5778881.1"/>
    </source>
</evidence>
<dbReference type="PRINTS" id="PR00413">
    <property type="entry name" value="HADHALOGNASE"/>
</dbReference>
<name>A0ABR7IFX1_9FIRM</name>
<dbReference type="Gene3D" id="3.40.50.1000">
    <property type="entry name" value="HAD superfamily/HAD-like"/>
    <property type="match status" value="1"/>
</dbReference>
<reference evidence="1 2" key="1">
    <citation type="submission" date="2020-08" db="EMBL/GenBank/DDBJ databases">
        <title>Genome public.</title>
        <authorList>
            <person name="Liu C."/>
            <person name="Sun Q."/>
        </authorList>
    </citation>
    <scope>NUCLEOTIDE SEQUENCE [LARGE SCALE GENOMIC DNA]</scope>
    <source>
        <strain evidence="1 2">M29</strain>
    </source>
</reference>
<dbReference type="CDD" id="cd07505">
    <property type="entry name" value="HAD_BPGM-like"/>
    <property type="match status" value="1"/>
</dbReference>
<keyword evidence="1" id="KW-0378">Hydrolase</keyword>
<gene>
    <name evidence="1" type="ORF">H8Z82_04235</name>
</gene>
<dbReference type="InterPro" id="IPR036412">
    <property type="entry name" value="HAD-like_sf"/>
</dbReference>
<comment type="caution">
    <text evidence="1">The sequence shown here is derived from an EMBL/GenBank/DDBJ whole genome shotgun (WGS) entry which is preliminary data.</text>
</comment>
<dbReference type="SUPFAM" id="SSF56784">
    <property type="entry name" value="HAD-like"/>
    <property type="match status" value="1"/>
</dbReference>
<dbReference type="InterPro" id="IPR023214">
    <property type="entry name" value="HAD_sf"/>
</dbReference>
<proteinExistence type="predicted"/>
<dbReference type="InterPro" id="IPR023198">
    <property type="entry name" value="PGP-like_dom2"/>
</dbReference>
<dbReference type="RefSeq" id="WP_186994364.1">
    <property type="nucleotide sequence ID" value="NZ_JACOQG010000004.1"/>
</dbReference>
<organism evidence="1 2">
    <name type="scientific">Blautia difficilis</name>
    <dbReference type="NCBI Taxonomy" id="2763027"/>
    <lineage>
        <taxon>Bacteria</taxon>
        <taxon>Bacillati</taxon>
        <taxon>Bacillota</taxon>
        <taxon>Clostridia</taxon>
        <taxon>Lachnospirales</taxon>
        <taxon>Lachnospiraceae</taxon>
        <taxon>Blautia</taxon>
    </lineage>
</organism>
<dbReference type="PANTHER" id="PTHR18901">
    <property type="entry name" value="2-DEOXYGLUCOSE-6-PHOSPHATE PHOSPHATASE 2"/>
    <property type="match status" value="1"/>
</dbReference>
<accession>A0ABR7IFX1</accession>
<dbReference type="SFLD" id="SFLDS00003">
    <property type="entry name" value="Haloacid_Dehalogenase"/>
    <property type="match status" value="1"/>
</dbReference>
<dbReference type="SFLD" id="SFLDG01129">
    <property type="entry name" value="C1.5:_HAD__Beta-PGM__Phosphata"/>
    <property type="match status" value="1"/>
</dbReference>
<protein>
    <submittedName>
        <fullName evidence="1">HAD family hydrolase</fullName>
    </submittedName>
</protein>